<evidence type="ECO:0000313" key="1">
    <source>
        <dbReference type="EMBL" id="BCK84395.1"/>
    </source>
</evidence>
<keyword evidence="2" id="KW-1185">Reference proteome</keyword>
<dbReference type="EMBL" id="AP023420">
    <property type="protein sequence ID" value="BCK84395.1"/>
    <property type="molecule type" value="Genomic_DNA"/>
</dbReference>
<name>A0A810QCV2_9FIRM</name>
<dbReference type="KEGG" id="pfaa:MM59RIKEN_17140"/>
<reference evidence="1" key="1">
    <citation type="submission" date="2020-09" db="EMBL/GenBank/DDBJ databases">
        <title>New species isolated from human feces.</title>
        <authorList>
            <person name="Kitahara M."/>
            <person name="Shigeno Y."/>
            <person name="Shime M."/>
            <person name="Matsumoto Y."/>
            <person name="Nakamura S."/>
            <person name="Motooka D."/>
            <person name="Fukuoka S."/>
            <person name="Nishikawa H."/>
            <person name="Benno Y."/>
        </authorList>
    </citation>
    <scope>NUCLEOTIDE SEQUENCE</scope>
    <source>
        <strain evidence="1">MM59</strain>
    </source>
</reference>
<dbReference type="Proteomes" id="UP000679848">
    <property type="component" value="Chromosome"/>
</dbReference>
<sequence>MTAQAPDAAGKTPGLNGQEIGAGPGTLWCGTAGPGLRAVFGLSPGLPFCPVGRWGWLRTPSVMFLLFHKSPLEYENHKKLQIVTAPYHTSF</sequence>
<gene>
    <name evidence="1" type="ORF">MM59RIKEN_17140</name>
</gene>
<evidence type="ECO:0000313" key="2">
    <source>
        <dbReference type="Proteomes" id="UP000679848"/>
    </source>
</evidence>
<accession>A0A810QCV2</accession>
<dbReference type="AlphaFoldDB" id="A0A810QCV2"/>
<organism evidence="1 2">
    <name type="scientific">Pusillibacter faecalis</name>
    <dbReference type="NCBI Taxonomy" id="2714358"/>
    <lineage>
        <taxon>Bacteria</taxon>
        <taxon>Bacillati</taxon>
        <taxon>Bacillota</taxon>
        <taxon>Clostridia</taxon>
        <taxon>Eubacteriales</taxon>
        <taxon>Oscillospiraceae</taxon>
        <taxon>Pusillibacter</taxon>
    </lineage>
</organism>
<protein>
    <submittedName>
        <fullName evidence="1">Uncharacterized protein</fullName>
    </submittedName>
</protein>
<proteinExistence type="predicted"/>